<sequence length="253" mass="26644">MAIGICPPWKRQDAEACRRSVDSVEAALTARLGIADENVTTLLNAAATTEGLKAAFAGLSGLGPNDRLIIYANLHAGGLDPTAQVGPDNDVFVLWTKDKPAALQFAVAEGDWIMASDFAAWVHALPVGEVIFILDACESGAVTPLFIDAHPSDDGSRPEAVIVSASADQFANFTADKSVALYSQQLAQTLASTKGTFRHAADLAAEQTHDAVIAICDLQKSSLEQAGIDPSSCLQQPTTHDPDALLTHIVLRD</sequence>
<gene>
    <name evidence="1" type="ORF">RHIZ70_767</name>
</gene>
<dbReference type="Gene3D" id="3.40.50.1460">
    <property type="match status" value="1"/>
</dbReference>
<reference evidence="2" key="1">
    <citation type="submission" date="2018-07" db="EMBL/GenBank/DDBJ databases">
        <authorList>
            <person name="Peiro R."/>
            <person name="Begona"/>
            <person name="Cbmso G."/>
            <person name="Lopez M."/>
            <person name="Gonzalez S."/>
        </authorList>
    </citation>
    <scope>NUCLEOTIDE SEQUENCE [LARGE SCALE GENOMIC DNA]</scope>
</reference>
<dbReference type="AlphaFoldDB" id="A0A376AB28"/>
<accession>A0A376AB28</accession>
<evidence type="ECO:0000313" key="1">
    <source>
        <dbReference type="EMBL" id="SSC65059.1"/>
    </source>
</evidence>
<dbReference type="Proteomes" id="UP000254764">
    <property type="component" value="Unassembled WGS sequence"/>
</dbReference>
<evidence type="ECO:0008006" key="3">
    <source>
        <dbReference type="Google" id="ProtNLM"/>
    </source>
</evidence>
<protein>
    <recommendedName>
        <fullName evidence="3">Caspase family p20 domain-containing protein</fullName>
    </recommendedName>
</protein>
<proteinExistence type="predicted"/>
<dbReference type="EMBL" id="UEYP01000017">
    <property type="protein sequence ID" value="SSC65059.1"/>
    <property type="molecule type" value="Genomic_DNA"/>
</dbReference>
<organism evidence="1 2">
    <name type="scientific">Ciceribacter selenitireducens ATCC BAA-1503</name>
    <dbReference type="NCBI Taxonomy" id="1336235"/>
    <lineage>
        <taxon>Bacteria</taxon>
        <taxon>Pseudomonadati</taxon>
        <taxon>Pseudomonadota</taxon>
        <taxon>Alphaproteobacteria</taxon>
        <taxon>Hyphomicrobiales</taxon>
        <taxon>Rhizobiaceae</taxon>
        <taxon>Ciceribacter</taxon>
    </lineage>
</organism>
<keyword evidence="2" id="KW-1185">Reference proteome</keyword>
<evidence type="ECO:0000313" key="2">
    <source>
        <dbReference type="Proteomes" id="UP000254764"/>
    </source>
</evidence>
<name>A0A376AB28_9HYPH</name>